<accession>A0AAD8PKI7</accession>
<reference evidence="2" key="1">
    <citation type="submission" date="2021-06" db="EMBL/GenBank/DDBJ databases">
        <title>Comparative genomics, transcriptomics and evolutionary studies reveal genomic signatures of adaptation to plant cell wall in hemibiotrophic fungi.</title>
        <authorList>
            <consortium name="DOE Joint Genome Institute"/>
            <person name="Baroncelli R."/>
            <person name="Diaz J.F."/>
            <person name="Benocci T."/>
            <person name="Peng M."/>
            <person name="Battaglia E."/>
            <person name="Haridas S."/>
            <person name="Andreopoulos W."/>
            <person name="Labutti K."/>
            <person name="Pangilinan J."/>
            <person name="Floch G.L."/>
            <person name="Makela M.R."/>
            <person name="Henrissat B."/>
            <person name="Grigoriev I.V."/>
            <person name="Crouch J.A."/>
            <person name="De Vries R.P."/>
            <person name="Sukno S.A."/>
            <person name="Thon M.R."/>
        </authorList>
    </citation>
    <scope>NUCLEOTIDE SEQUENCE</scope>
    <source>
        <strain evidence="2">CBS 125086</strain>
    </source>
</reference>
<gene>
    <name evidence="2" type="ORF">LY79DRAFT_85877</name>
</gene>
<sequence>MSVSDHYVGSQMSIQDGQPDLRILAKHHTHRELTQWASMATAAVSSCSWVSSRAGQSSTLHNEDKPADRTNALGRAPFRPGEAGDAARIPRILNPTEAHAIGPQFCHSSGTTACTSVSFSNANLGLGRDVFEPAWRTRRRIGSSPAKQLLV</sequence>
<dbReference type="Proteomes" id="UP001230504">
    <property type="component" value="Unassembled WGS sequence"/>
</dbReference>
<proteinExistence type="predicted"/>
<keyword evidence="3" id="KW-1185">Reference proteome</keyword>
<dbReference type="AlphaFoldDB" id="A0AAD8PKI7"/>
<dbReference type="RefSeq" id="XP_060407727.1">
    <property type="nucleotide sequence ID" value="XM_060565170.1"/>
</dbReference>
<comment type="caution">
    <text evidence="2">The sequence shown here is derived from an EMBL/GenBank/DDBJ whole genome shotgun (WGS) entry which is preliminary data.</text>
</comment>
<dbReference type="GeneID" id="85449410"/>
<evidence type="ECO:0000313" key="2">
    <source>
        <dbReference type="EMBL" id="KAK1569488.1"/>
    </source>
</evidence>
<dbReference type="EMBL" id="JAHLJV010000133">
    <property type="protein sequence ID" value="KAK1569488.1"/>
    <property type="molecule type" value="Genomic_DNA"/>
</dbReference>
<protein>
    <submittedName>
        <fullName evidence="2">Uncharacterized protein</fullName>
    </submittedName>
</protein>
<evidence type="ECO:0000256" key="1">
    <source>
        <dbReference type="SAM" id="MobiDB-lite"/>
    </source>
</evidence>
<organism evidence="2 3">
    <name type="scientific">Colletotrichum navitas</name>
    <dbReference type="NCBI Taxonomy" id="681940"/>
    <lineage>
        <taxon>Eukaryota</taxon>
        <taxon>Fungi</taxon>
        <taxon>Dikarya</taxon>
        <taxon>Ascomycota</taxon>
        <taxon>Pezizomycotina</taxon>
        <taxon>Sordariomycetes</taxon>
        <taxon>Hypocreomycetidae</taxon>
        <taxon>Glomerellales</taxon>
        <taxon>Glomerellaceae</taxon>
        <taxon>Colletotrichum</taxon>
        <taxon>Colletotrichum graminicola species complex</taxon>
    </lineage>
</organism>
<name>A0AAD8PKI7_9PEZI</name>
<feature type="region of interest" description="Disordered" evidence="1">
    <location>
        <begin position="55"/>
        <end position="85"/>
    </location>
</feature>
<evidence type="ECO:0000313" key="3">
    <source>
        <dbReference type="Proteomes" id="UP001230504"/>
    </source>
</evidence>